<reference evidence="1 2" key="1">
    <citation type="submission" date="2021-07" db="EMBL/GenBank/DDBJ databases">
        <title>The Aristolochia fimbriata genome: insights into angiosperm evolution, floral development and chemical biosynthesis.</title>
        <authorList>
            <person name="Jiao Y."/>
        </authorList>
    </citation>
    <scope>NUCLEOTIDE SEQUENCE [LARGE SCALE GENOMIC DNA]</scope>
    <source>
        <strain evidence="1">IBCAS-2021</strain>
        <tissue evidence="1">Leaf</tissue>
    </source>
</reference>
<dbReference type="Proteomes" id="UP000825729">
    <property type="component" value="Unassembled WGS sequence"/>
</dbReference>
<evidence type="ECO:0000313" key="2">
    <source>
        <dbReference type="Proteomes" id="UP000825729"/>
    </source>
</evidence>
<evidence type="ECO:0000313" key="1">
    <source>
        <dbReference type="EMBL" id="KAG9452949.1"/>
    </source>
</evidence>
<comment type="caution">
    <text evidence="1">The sequence shown here is derived from an EMBL/GenBank/DDBJ whole genome shotgun (WGS) entry which is preliminary data.</text>
</comment>
<dbReference type="AlphaFoldDB" id="A0AAV7EX24"/>
<organism evidence="1 2">
    <name type="scientific">Aristolochia fimbriata</name>
    <name type="common">White veined hardy Dutchman's pipe vine</name>
    <dbReference type="NCBI Taxonomy" id="158543"/>
    <lineage>
        <taxon>Eukaryota</taxon>
        <taxon>Viridiplantae</taxon>
        <taxon>Streptophyta</taxon>
        <taxon>Embryophyta</taxon>
        <taxon>Tracheophyta</taxon>
        <taxon>Spermatophyta</taxon>
        <taxon>Magnoliopsida</taxon>
        <taxon>Magnoliidae</taxon>
        <taxon>Piperales</taxon>
        <taxon>Aristolochiaceae</taxon>
        <taxon>Aristolochia</taxon>
    </lineage>
</organism>
<dbReference type="PANTHER" id="PTHR33527:SF53">
    <property type="entry name" value="OS10G0561000 PROTEIN"/>
    <property type="match status" value="1"/>
</dbReference>
<keyword evidence="2" id="KW-1185">Reference proteome</keyword>
<sequence length="318" mass="35870">MDPVMNLLTFYTMERNLFTHLVTRMSIQPSLAKSCIALWLWLEFIGHHDLVQRILSQRDVRMIRAIIAEGQSCLAMLRSDSRQPLDSNDIPLTAALIKEPISLRFFHYNRDVATPGISHFLHNVCDLIFSDAATRIMEQGGIDQAVVVRRSGVIPVATHSSLSLDIATTNIVCHDELGLRESTLTSIERLTSITGESSSQSTTIHPPVASQSNSHHLISRLNPMAEPWSPNLARNSEDHRSMFLTFSRGYPLRREEVLRFFTSRWGNCVQTLSIERTQNDSQPMYGRVVFSNASVIPLILNGNTTAKFVVNEIHCQYP</sequence>
<name>A0AAV7EX24_ARIFI</name>
<gene>
    <name evidence="1" type="ORF">H6P81_005853</name>
</gene>
<dbReference type="PANTHER" id="PTHR33527">
    <property type="entry name" value="OS07G0274300 PROTEIN"/>
    <property type="match status" value="1"/>
</dbReference>
<accession>A0AAV7EX24</accession>
<dbReference type="EMBL" id="JAINDJ010000003">
    <property type="protein sequence ID" value="KAG9452949.1"/>
    <property type="molecule type" value="Genomic_DNA"/>
</dbReference>
<proteinExistence type="predicted"/>
<protein>
    <submittedName>
        <fullName evidence="1">Uncharacterized protein</fullName>
    </submittedName>
</protein>